<keyword evidence="2" id="KW-1185">Reference proteome</keyword>
<comment type="caution">
    <text evidence="1">The sequence shown here is derived from an EMBL/GenBank/DDBJ whole genome shotgun (WGS) entry which is preliminary data.</text>
</comment>
<organism evidence="1 2">
    <name type="scientific">Rubinisphaera italica</name>
    <dbReference type="NCBI Taxonomy" id="2527969"/>
    <lineage>
        <taxon>Bacteria</taxon>
        <taxon>Pseudomonadati</taxon>
        <taxon>Planctomycetota</taxon>
        <taxon>Planctomycetia</taxon>
        <taxon>Planctomycetales</taxon>
        <taxon>Planctomycetaceae</taxon>
        <taxon>Rubinisphaera</taxon>
    </lineage>
</organism>
<reference evidence="1 2" key="1">
    <citation type="submission" date="2019-02" db="EMBL/GenBank/DDBJ databases">
        <title>Deep-cultivation of Planctomycetes and their phenomic and genomic characterization uncovers novel biology.</title>
        <authorList>
            <person name="Wiegand S."/>
            <person name="Jogler M."/>
            <person name="Boedeker C."/>
            <person name="Pinto D."/>
            <person name="Vollmers J."/>
            <person name="Rivas-Marin E."/>
            <person name="Kohn T."/>
            <person name="Peeters S.H."/>
            <person name="Heuer A."/>
            <person name="Rast P."/>
            <person name="Oberbeckmann S."/>
            <person name="Bunk B."/>
            <person name="Jeske O."/>
            <person name="Meyerdierks A."/>
            <person name="Storesund J.E."/>
            <person name="Kallscheuer N."/>
            <person name="Luecker S."/>
            <person name="Lage O.M."/>
            <person name="Pohl T."/>
            <person name="Merkel B.J."/>
            <person name="Hornburger P."/>
            <person name="Mueller R.-W."/>
            <person name="Bruemmer F."/>
            <person name="Labrenz M."/>
            <person name="Spormann A.M."/>
            <person name="Op Den Camp H."/>
            <person name="Overmann J."/>
            <person name="Amann R."/>
            <person name="Jetten M.S.M."/>
            <person name="Mascher T."/>
            <person name="Medema M.H."/>
            <person name="Devos D.P."/>
            <person name="Kaster A.-K."/>
            <person name="Ovreas L."/>
            <person name="Rohde M."/>
            <person name="Galperin M.Y."/>
            <person name="Jogler C."/>
        </authorList>
    </citation>
    <scope>NUCLEOTIDE SEQUENCE [LARGE SCALE GENOMIC DNA]</scope>
    <source>
        <strain evidence="1 2">Pan54</strain>
    </source>
</reference>
<evidence type="ECO:0000313" key="1">
    <source>
        <dbReference type="EMBL" id="TWT64322.1"/>
    </source>
</evidence>
<proteinExistence type="predicted"/>
<name>A0A5C5XRH9_9PLAN</name>
<sequence>MSNYDGTTLRYVKGVALCNHQVHHFVLGLPPAEKAIRLGQEKHNTANLYLARKSL</sequence>
<dbReference type="EMBL" id="SJPG01000001">
    <property type="protein sequence ID" value="TWT64322.1"/>
    <property type="molecule type" value="Genomic_DNA"/>
</dbReference>
<evidence type="ECO:0000313" key="2">
    <source>
        <dbReference type="Proteomes" id="UP000316095"/>
    </source>
</evidence>
<dbReference type="AlphaFoldDB" id="A0A5C5XRH9"/>
<accession>A0A5C5XRH9</accession>
<gene>
    <name evidence="1" type="ORF">Pan54_50840</name>
</gene>
<protein>
    <submittedName>
        <fullName evidence="1">Uncharacterized protein</fullName>
    </submittedName>
</protein>
<dbReference type="Proteomes" id="UP000316095">
    <property type="component" value="Unassembled WGS sequence"/>
</dbReference>